<sequence length="80" mass="8444">MTGGIRPLSTRDFWSPKTNDKGYEGEAIASMQAAGAAPAKVTPPYSHHLDIGGIRRGSIGIRVFDSEGKGRATSEDVLGE</sequence>
<accession>M7B2I4</accession>
<proteinExistence type="predicted"/>
<keyword evidence="3" id="KW-1185">Reference proteome</keyword>
<evidence type="ECO:0000313" key="2">
    <source>
        <dbReference type="EMBL" id="EMP32096.1"/>
    </source>
</evidence>
<dbReference type="EMBL" id="KB542241">
    <property type="protein sequence ID" value="EMP32096.1"/>
    <property type="molecule type" value="Genomic_DNA"/>
</dbReference>
<evidence type="ECO:0000256" key="1">
    <source>
        <dbReference type="SAM" id="MobiDB-lite"/>
    </source>
</evidence>
<reference evidence="3" key="1">
    <citation type="journal article" date="2013" name="Nat. Genet.">
        <title>The draft genomes of soft-shell turtle and green sea turtle yield insights into the development and evolution of the turtle-specific body plan.</title>
        <authorList>
            <person name="Wang Z."/>
            <person name="Pascual-Anaya J."/>
            <person name="Zadissa A."/>
            <person name="Li W."/>
            <person name="Niimura Y."/>
            <person name="Huang Z."/>
            <person name="Li C."/>
            <person name="White S."/>
            <person name="Xiong Z."/>
            <person name="Fang D."/>
            <person name="Wang B."/>
            <person name="Ming Y."/>
            <person name="Chen Y."/>
            <person name="Zheng Y."/>
            <person name="Kuraku S."/>
            <person name="Pignatelli M."/>
            <person name="Herrero J."/>
            <person name="Beal K."/>
            <person name="Nozawa M."/>
            <person name="Li Q."/>
            <person name="Wang J."/>
            <person name="Zhang H."/>
            <person name="Yu L."/>
            <person name="Shigenobu S."/>
            <person name="Wang J."/>
            <person name="Liu J."/>
            <person name="Flicek P."/>
            <person name="Searle S."/>
            <person name="Wang J."/>
            <person name="Kuratani S."/>
            <person name="Yin Y."/>
            <person name="Aken B."/>
            <person name="Zhang G."/>
            <person name="Irie N."/>
        </authorList>
    </citation>
    <scope>NUCLEOTIDE SEQUENCE [LARGE SCALE GENOMIC DNA]</scope>
</reference>
<organism evidence="2 3">
    <name type="scientific">Chelonia mydas</name>
    <name type="common">Green sea-turtle</name>
    <name type="synonym">Chelonia agassizi</name>
    <dbReference type="NCBI Taxonomy" id="8469"/>
    <lineage>
        <taxon>Eukaryota</taxon>
        <taxon>Metazoa</taxon>
        <taxon>Chordata</taxon>
        <taxon>Craniata</taxon>
        <taxon>Vertebrata</taxon>
        <taxon>Euteleostomi</taxon>
        <taxon>Archelosauria</taxon>
        <taxon>Testudinata</taxon>
        <taxon>Testudines</taxon>
        <taxon>Cryptodira</taxon>
        <taxon>Durocryptodira</taxon>
        <taxon>Americhelydia</taxon>
        <taxon>Chelonioidea</taxon>
        <taxon>Cheloniidae</taxon>
        <taxon>Chelonia</taxon>
    </lineage>
</organism>
<name>M7B2I4_CHEMY</name>
<dbReference type="AlphaFoldDB" id="M7B2I4"/>
<gene>
    <name evidence="2" type="ORF">UY3_10771</name>
</gene>
<evidence type="ECO:0000313" key="3">
    <source>
        <dbReference type="Proteomes" id="UP000031443"/>
    </source>
</evidence>
<protein>
    <submittedName>
        <fullName evidence="2">Uncharacterized protein</fullName>
    </submittedName>
</protein>
<feature type="region of interest" description="Disordered" evidence="1">
    <location>
        <begin position="1"/>
        <end position="20"/>
    </location>
</feature>
<dbReference type="Proteomes" id="UP000031443">
    <property type="component" value="Unassembled WGS sequence"/>
</dbReference>